<dbReference type="PROSITE" id="PS51186">
    <property type="entry name" value="GNAT"/>
    <property type="match status" value="1"/>
</dbReference>
<dbReference type="CDD" id="cd04301">
    <property type="entry name" value="NAT_SF"/>
    <property type="match status" value="1"/>
</dbReference>
<keyword evidence="1" id="KW-0808">Transferase</keyword>
<feature type="domain" description="N-acetyltransferase" evidence="3">
    <location>
        <begin position="1"/>
        <end position="169"/>
    </location>
</feature>
<dbReference type="SUPFAM" id="SSF55729">
    <property type="entry name" value="Acyl-CoA N-acyltransferases (Nat)"/>
    <property type="match status" value="1"/>
</dbReference>
<sequence length="177" mass="19091">MIVRPAVPADADGVAEVHVRSWQAAYRDLMPQEVLDGLSVEQRAEGWRGILGDMSRASRTLVAEHEGRIVGWASFGAARDADAPGTGELWGIYALPESWSSGIGHAMIAAVERELIDAGHATAYLWVLDGNERAAAFYERHGWNADGGAKVEERPGLVLHERRHTRALTAAPTGSAD</sequence>
<dbReference type="InterPro" id="IPR016181">
    <property type="entry name" value="Acyl_CoA_acyltransferase"/>
</dbReference>
<proteinExistence type="predicted"/>
<dbReference type="PANTHER" id="PTHR43877">
    <property type="entry name" value="AMINOALKYLPHOSPHONATE N-ACETYLTRANSFERASE-RELATED-RELATED"/>
    <property type="match status" value="1"/>
</dbReference>
<dbReference type="Gene3D" id="3.40.630.30">
    <property type="match status" value="1"/>
</dbReference>
<accession>A0A9X1LM04</accession>
<dbReference type="GO" id="GO:0016747">
    <property type="term" value="F:acyltransferase activity, transferring groups other than amino-acyl groups"/>
    <property type="evidence" value="ECO:0007669"/>
    <property type="project" value="InterPro"/>
</dbReference>
<evidence type="ECO:0000256" key="2">
    <source>
        <dbReference type="ARBA" id="ARBA00023315"/>
    </source>
</evidence>
<evidence type="ECO:0000259" key="3">
    <source>
        <dbReference type="PROSITE" id="PS51186"/>
    </source>
</evidence>
<gene>
    <name evidence="4" type="ORF">KEC56_01010</name>
</gene>
<dbReference type="Pfam" id="PF00583">
    <property type="entry name" value="Acetyltransf_1"/>
    <property type="match status" value="1"/>
</dbReference>
<name>A0A9X1LM04_9MICO</name>
<keyword evidence="2" id="KW-0012">Acyltransferase</keyword>
<dbReference type="AlphaFoldDB" id="A0A9X1LM04"/>
<organism evidence="4 5">
    <name type="scientific">Microbacterium tenebrionis</name>
    <dbReference type="NCBI Taxonomy" id="2830665"/>
    <lineage>
        <taxon>Bacteria</taxon>
        <taxon>Bacillati</taxon>
        <taxon>Actinomycetota</taxon>
        <taxon>Actinomycetes</taxon>
        <taxon>Micrococcales</taxon>
        <taxon>Microbacteriaceae</taxon>
        <taxon>Microbacterium</taxon>
    </lineage>
</organism>
<keyword evidence="5" id="KW-1185">Reference proteome</keyword>
<dbReference type="InterPro" id="IPR000182">
    <property type="entry name" value="GNAT_dom"/>
</dbReference>
<evidence type="ECO:0000313" key="4">
    <source>
        <dbReference type="EMBL" id="MCC2028118.1"/>
    </source>
</evidence>
<comment type="caution">
    <text evidence="4">The sequence shown here is derived from an EMBL/GenBank/DDBJ whole genome shotgun (WGS) entry which is preliminary data.</text>
</comment>
<evidence type="ECO:0000313" key="5">
    <source>
        <dbReference type="Proteomes" id="UP001139289"/>
    </source>
</evidence>
<dbReference type="PANTHER" id="PTHR43877:SF1">
    <property type="entry name" value="ACETYLTRANSFERASE"/>
    <property type="match status" value="1"/>
</dbReference>
<evidence type="ECO:0000256" key="1">
    <source>
        <dbReference type="ARBA" id="ARBA00022679"/>
    </source>
</evidence>
<dbReference type="EMBL" id="JAGTTM010000001">
    <property type="protein sequence ID" value="MCC2028118.1"/>
    <property type="molecule type" value="Genomic_DNA"/>
</dbReference>
<dbReference type="RefSeq" id="WP_175985022.1">
    <property type="nucleotide sequence ID" value="NZ_JAGTTM010000001.1"/>
</dbReference>
<dbReference type="Proteomes" id="UP001139289">
    <property type="component" value="Unassembled WGS sequence"/>
</dbReference>
<reference evidence="4" key="1">
    <citation type="submission" date="2021-04" db="EMBL/GenBank/DDBJ databases">
        <title>Microbacterium tenobrionis sp. nov. and Microbacterium allomyrinae sp. nov., isolated from larvae of Tenobrio molitor and Allomyrina dichotoma, respectively.</title>
        <authorList>
            <person name="Lee S.D."/>
        </authorList>
    </citation>
    <scope>NUCLEOTIDE SEQUENCE</scope>
    <source>
        <strain evidence="4">YMB-B2</strain>
    </source>
</reference>
<protein>
    <submittedName>
        <fullName evidence="4">GNAT family N-acetyltransferase</fullName>
    </submittedName>
</protein>
<dbReference type="InterPro" id="IPR050832">
    <property type="entry name" value="Bact_Acetyltransf"/>
</dbReference>